<dbReference type="InterPro" id="IPR007877">
    <property type="entry name" value="DUF707"/>
</dbReference>
<dbReference type="PROSITE" id="PS00678">
    <property type="entry name" value="WD_REPEATS_1"/>
    <property type="match status" value="1"/>
</dbReference>
<reference evidence="6" key="1">
    <citation type="journal article" date="2012" name="Nature">
        <title>The tomato genome sequence provides insights into fleshy fruit evolution.</title>
        <authorList>
            <consortium name="Tomato Genome Consortium"/>
        </authorList>
    </citation>
    <scope>NUCLEOTIDE SEQUENCE [LARGE SCALE GENOMIC DNA]</scope>
    <source>
        <strain evidence="6">cv. Heinz 1706</strain>
    </source>
</reference>
<dbReference type="Gene3D" id="2.130.10.10">
    <property type="entry name" value="YVTN repeat-like/Quinoprotein amine dehydrogenase"/>
    <property type="match status" value="1"/>
</dbReference>
<sequence length="757" mass="85136">MAVFLLKKRSVLLDGGTCGVKMRQLPFMWIICIVMLFIVYRTTNYQYQQTEDSSMDMRSLHSLPRGIIQARSDLELKPLWSTTSSKSKAKASNSSSHNLLAVPVGIKQKSNVDALVQKFLSANFTVILFHYDGNVDGWEDLQWSKDAIHIVAHNQTKWWFAKRFLHPAVVSIYDYIFLWDEDLGVENFHPGRYLEIVKSEGLEISQPALDPNSTGIHHRITIRSRTNRFHRRVYDIRGSTKCSDESEGPPCTGFVEGMAPVFSRSAWLCAWHLIQNDLVHGWGMDMKLGYCAQGDRSKKVGVVDSEYVVHQSIQTLGGQSLKKDSNSEESVKRHVVDVRSEIRRQSTYELQIFKDRWERAVKQDKNWADPFKASQRRRQLYKQRRKSKVPNFRYVKRTLITSLTRFSPPSLTHLSPSLALSNESRGSYERFIWGFKLRSLKNDQNYELTPLFSFPSHLSPIKCTAVAGSAAVSGGADDTIKIYDLSTCSEIGSLHHSATVTSLSFFTPSSFSFPRNLIAASEDGSVSIYDADPFVHLKTVKVHRKAVNSICIHPSGRLALTVGRDECMAMVNLVRGRRSFYCRLGKEASLVNFSDGGEKFFMVMDDKISVHESEDAKAILELDSKKRVLCATYGMHGILFTGGEDRSIKAWDITSGKLAYSIEDAHSTRVKGIVVLHKNSDGDAEDHQHIVASASSDGVIRVWDVRMTNKDKPNPLAEVNTKSRLTCLAGSSIKSMKRPQVGNTTSNGQQLDAGEES</sequence>
<evidence type="ECO:0000256" key="2">
    <source>
        <dbReference type="ARBA" id="ARBA00022737"/>
    </source>
</evidence>
<evidence type="ECO:0000256" key="3">
    <source>
        <dbReference type="PROSITE-ProRule" id="PRU00221"/>
    </source>
</evidence>
<dbReference type="Pfam" id="PF05212">
    <property type="entry name" value="DUF707"/>
    <property type="match status" value="1"/>
</dbReference>
<keyword evidence="2" id="KW-0677">Repeat</keyword>
<feature type="repeat" description="WD" evidence="3">
    <location>
        <begin position="639"/>
        <end position="661"/>
    </location>
</feature>
<dbReference type="Gramene" id="Solyc02g078830.3.1">
    <property type="protein sequence ID" value="Solyc02g078830.3.1"/>
    <property type="gene ID" value="Solyc02g078830.3"/>
</dbReference>
<accession>A0A3Q7F656</accession>
<reference evidence="6" key="2">
    <citation type="submission" date="2019-01" db="UniProtKB">
        <authorList>
            <consortium name="EnsemblPlants"/>
        </authorList>
    </citation>
    <scope>IDENTIFICATION</scope>
    <source>
        <strain evidence="6">cv. Heinz 1706</strain>
    </source>
</reference>
<dbReference type="InterPro" id="IPR019775">
    <property type="entry name" value="WD40_repeat_CS"/>
</dbReference>
<evidence type="ECO:0000313" key="6">
    <source>
        <dbReference type="EnsemblPlants" id="Solyc02g078830.3.1"/>
    </source>
</evidence>
<keyword evidence="7" id="KW-1185">Reference proteome</keyword>
<dbReference type="InterPro" id="IPR020472">
    <property type="entry name" value="WD40_PAC1"/>
</dbReference>
<evidence type="ECO:0000256" key="4">
    <source>
        <dbReference type="SAM" id="MobiDB-lite"/>
    </source>
</evidence>
<feature type="repeat" description="WD" evidence="3">
    <location>
        <begin position="691"/>
        <end position="706"/>
    </location>
</feature>
<keyword evidence="5" id="KW-0472">Membrane</keyword>
<dbReference type="InterPro" id="IPR001680">
    <property type="entry name" value="WD40_rpt"/>
</dbReference>
<feature type="region of interest" description="Disordered" evidence="4">
    <location>
        <begin position="731"/>
        <end position="757"/>
    </location>
</feature>
<dbReference type="AlphaFoldDB" id="A0A3Q7F656"/>
<dbReference type="Proteomes" id="UP000004994">
    <property type="component" value="Chromosome 2"/>
</dbReference>
<dbReference type="InterPro" id="IPR036322">
    <property type="entry name" value="WD40_repeat_dom_sf"/>
</dbReference>
<dbReference type="PaxDb" id="4081-Solyc02g078820.2.1"/>
<evidence type="ECO:0000256" key="5">
    <source>
        <dbReference type="SAM" id="Phobius"/>
    </source>
</evidence>
<dbReference type="PANTHER" id="PTHR31210:SF47">
    <property type="entry name" value="OS07G0564800 PROTEIN"/>
    <property type="match status" value="1"/>
</dbReference>
<dbReference type="STRING" id="4081.A0A3Q7F656"/>
<dbReference type="InterPro" id="IPR015943">
    <property type="entry name" value="WD40/YVTN_repeat-like_dom_sf"/>
</dbReference>
<dbReference type="EnsemblPlants" id="Solyc02g078830.3.1">
    <property type="protein sequence ID" value="Solyc02g078830.3.1"/>
    <property type="gene ID" value="Solyc02g078830.3"/>
</dbReference>
<dbReference type="PROSITE" id="PS50082">
    <property type="entry name" value="WD_REPEATS_2"/>
    <property type="match status" value="2"/>
</dbReference>
<proteinExistence type="predicted"/>
<dbReference type="PRINTS" id="PR00320">
    <property type="entry name" value="GPROTEINBRPT"/>
</dbReference>
<dbReference type="SUPFAM" id="SSF50978">
    <property type="entry name" value="WD40 repeat-like"/>
    <property type="match status" value="1"/>
</dbReference>
<dbReference type="FunCoup" id="A0A3Q7F656">
    <property type="interactions" value="536"/>
</dbReference>
<feature type="compositionally biased region" description="Polar residues" evidence="4">
    <location>
        <begin position="741"/>
        <end position="750"/>
    </location>
</feature>
<name>A0A3Q7F656_SOLLC</name>
<organism evidence="6">
    <name type="scientific">Solanum lycopersicum</name>
    <name type="common">Tomato</name>
    <name type="synonym">Lycopersicon esculentum</name>
    <dbReference type="NCBI Taxonomy" id="4081"/>
    <lineage>
        <taxon>Eukaryota</taxon>
        <taxon>Viridiplantae</taxon>
        <taxon>Streptophyta</taxon>
        <taxon>Embryophyta</taxon>
        <taxon>Tracheophyta</taxon>
        <taxon>Spermatophyta</taxon>
        <taxon>Magnoliopsida</taxon>
        <taxon>eudicotyledons</taxon>
        <taxon>Gunneridae</taxon>
        <taxon>Pentapetalae</taxon>
        <taxon>asterids</taxon>
        <taxon>lamiids</taxon>
        <taxon>Solanales</taxon>
        <taxon>Solanaceae</taxon>
        <taxon>Solanoideae</taxon>
        <taxon>Solaneae</taxon>
        <taxon>Solanum</taxon>
        <taxon>Solanum subgen. Lycopersicon</taxon>
    </lineage>
</organism>
<keyword evidence="1 3" id="KW-0853">WD repeat</keyword>
<protein>
    <submittedName>
        <fullName evidence="6">Uncharacterized protein</fullName>
    </submittedName>
</protein>
<keyword evidence="5" id="KW-0812">Transmembrane</keyword>
<dbReference type="PANTHER" id="PTHR31210">
    <property type="entry name" value="OS06G0731900 PROTEIN"/>
    <property type="match status" value="1"/>
</dbReference>
<dbReference type="InParanoid" id="A0A3Q7F656"/>
<feature type="transmembrane region" description="Helical" evidence="5">
    <location>
        <begin position="25"/>
        <end position="43"/>
    </location>
</feature>
<dbReference type="Pfam" id="PF00400">
    <property type="entry name" value="WD40"/>
    <property type="match status" value="4"/>
</dbReference>
<evidence type="ECO:0000313" key="7">
    <source>
        <dbReference type="Proteomes" id="UP000004994"/>
    </source>
</evidence>
<evidence type="ECO:0000256" key="1">
    <source>
        <dbReference type="ARBA" id="ARBA00022574"/>
    </source>
</evidence>
<keyword evidence="5" id="KW-1133">Transmembrane helix</keyword>
<dbReference type="SMART" id="SM00320">
    <property type="entry name" value="WD40"/>
    <property type="match status" value="5"/>
</dbReference>